<reference evidence="1" key="1">
    <citation type="submission" date="2018-02" db="EMBL/GenBank/DDBJ databases">
        <title>Rhizophora mucronata_Transcriptome.</title>
        <authorList>
            <person name="Meera S.P."/>
            <person name="Sreeshan A."/>
            <person name="Augustine A."/>
        </authorList>
    </citation>
    <scope>NUCLEOTIDE SEQUENCE</scope>
    <source>
        <tissue evidence="1">Leaf</tissue>
    </source>
</reference>
<dbReference type="EMBL" id="GGEC01000043">
    <property type="protein sequence ID" value="MBW80526.1"/>
    <property type="molecule type" value="Transcribed_RNA"/>
</dbReference>
<organism evidence="1">
    <name type="scientific">Rhizophora mucronata</name>
    <name type="common">Asiatic mangrove</name>
    <dbReference type="NCBI Taxonomy" id="61149"/>
    <lineage>
        <taxon>Eukaryota</taxon>
        <taxon>Viridiplantae</taxon>
        <taxon>Streptophyta</taxon>
        <taxon>Embryophyta</taxon>
        <taxon>Tracheophyta</taxon>
        <taxon>Spermatophyta</taxon>
        <taxon>Magnoliopsida</taxon>
        <taxon>eudicotyledons</taxon>
        <taxon>Gunneridae</taxon>
        <taxon>Pentapetalae</taxon>
        <taxon>rosids</taxon>
        <taxon>fabids</taxon>
        <taxon>Malpighiales</taxon>
        <taxon>Rhizophoraceae</taxon>
        <taxon>Rhizophora</taxon>
    </lineage>
</organism>
<protein>
    <submittedName>
        <fullName evidence="1">Uncharacterized protein</fullName>
    </submittedName>
</protein>
<dbReference type="AlphaFoldDB" id="A0A2P2IH27"/>
<proteinExistence type="predicted"/>
<evidence type="ECO:0000313" key="1">
    <source>
        <dbReference type="EMBL" id="MBW80526.1"/>
    </source>
</evidence>
<sequence>MCTNSFVVFTSLQNYIFCTASIFDLLEEFQLKIFTPLFIFALCFLW</sequence>
<name>A0A2P2IH27_RHIMU</name>
<accession>A0A2P2IH27</accession>